<evidence type="ECO:0000256" key="2">
    <source>
        <dbReference type="ARBA" id="ARBA00009370"/>
    </source>
</evidence>
<proteinExistence type="inferred from homology"/>
<sequence length="186" mass="21354">MVKRDLITNTIIGVLIVGIVILLRVFVFSTYQVKSSDENSYFKENEILLVHAKQEPKYKDFIVYEVNHQTYIGRVIASEGESVTYMDDIFYLNNSVESQAYIEKLKSAFLSDASNESPYTQDFTLATISNQHDLSEIPKGKYLVLNDNRRNLKDSRQFGLIDKSQIKGVVTFKLFPLSQFGFLDVE</sequence>
<dbReference type="InterPro" id="IPR019533">
    <property type="entry name" value="Peptidase_S26"/>
</dbReference>
<comment type="subcellular location">
    <subcellularLocation>
        <location evidence="1">Cell membrane</location>
        <topology evidence="1">Single-pass type II membrane protein</topology>
    </subcellularLocation>
    <subcellularLocation>
        <location evidence="3">Membrane</location>
        <topology evidence="3">Single-pass type II membrane protein</topology>
    </subcellularLocation>
</comment>
<dbReference type="NCBIfam" id="TIGR02227">
    <property type="entry name" value="sigpep_I_bact"/>
    <property type="match status" value="1"/>
</dbReference>
<dbReference type="SUPFAM" id="SSF51306">
    <property type="entry name" value="LexA/Signal peptidase"/>
    <property type="match status" value="1"/>
</dbReference>
<evidence type="ECO:0000313" key="5">
    <source>
        <dbReference type="EMBL" id="MET3634599.1"/>
    </source>
</evidence>
<reference evidence="5 6" key="1">
    <citation type="submission" date="2024-06" db="EMBL/GenBank/DDBJ databases">
        <title>Genomic Encyclopedia of Type Strains, Phase IV (KMG-IV): sequencing the most valuable type-strain genomes for metagenomic binning, comparative biology and taxonomic classification.</title>
        <authorList>
            <person name="Goeker M."/>
        </authorList>
    </citation>
    <scope>NUCLEOTIDE SEQUENCE [LARGE SCALE GENOMIC DNA]</scope>
    <source>
        <strain evidence="5 6">DSM 28302</strain>
    </source>
</reference>
<keyword evidence="3" id="KW-0812">Transmembrane</keyword>
<organism evidence="5 6">
    <name type="scientific">Streptococcus porcorum</name>
    <dbReference type="NCBI Taxonomy" id="701526"/>
    <lineage>
        <taxon>Bacteria</taxon>
        <taxon>Bacillati</taxon>
        <taxon>Bacillota</taxon>
        <taxon>Bacilli</taxon>
        <taxon>Lactobacillales</taxon>
        <taxon>Streptococcaceae</taxon>
        <taxon>Streptococcus</taxon>
    </lineage>
</organism>
<name>A0ABV2JFQ9_9STRE</name>
<comment type="similarity">
    <text evidence="2 3">Belongs to the peptidase S26 family.</text>
</comment>
<evidence type="ECO:0000256" key="1">
    <source>
        <dbReference type="ARBA" id="ARBA00004401"/>
    </source>
</evidence>
<keyword evidence="6" id="KW-1185">Reference proteome</keyword>
<keyword evidence="3" id="KW-0472">Membrane</keyword>
<dbReference type="PANTHER" id="PTHR43390:SF1">
    <property type="entry name" value="CHLOROPLAST PROCESSING PEPTIDASE"/>
    <property type="match status" value="1"/>
</dbReference>
<comment type="caution">
    <text evidence="5">The sequence shown here is derived from an EMBL/GenBank/DDBJ whole genome shotgun (WGS) entry which is preliminary data.</text>
</comment>
<evidence type="ECO:0000256" key="3">
    <source>
        <dbReference type="RuleBase" id="RU362042"/>
    </source>
</evidence>
<dbReference type="InterPro" id="IPR000223">
    <property type="entry name" value="Pept_S26A_signal_pept_1"/>
</dbReference>
<dbReference type="PANTHER" id="PTHR43390">
    <property type="entry name" value="SIGNAL PEPTIDASE I"/>
    <property type="match status" value="1"/>
</dbReference>
<dbReference type="InterPro" id="IPR036286">
    <property type="entry name" value="LexA/Signal_pep-like_sf"/>
</dbReference>
<comment type="catalytic activity">
    <reaction evidence="3">
        <text>Cleavage of hydrophobic, N-terminal signal or leader sequences from secreted and periplasmic proteins.</text>
        <dbReference type="EC" id="3.4.21.89"/>
    </reaction>
</comment>
<dbReference type="Proteomes" id="UP001549037">
    <property type="component" value="Unassembled WGS sequence"/>
</dbReference>
<keyword evidence="3 5" id="KW-0378">Hydrolase</keyword>
<keyword evidence="3" id="KW-1133">Transmembrane helix</keyword>
<gene>
    <name evidence="5" type="ORF">ABID28_001245</name>
</gene>
<keyword evidence="3" id="KW-0645">Protease</keyword>
<dbReference type="RefSeq" id="WP_354369075.1">
    <property type="nucleotide sequence ID" value="NZ_JBEPLN010000019.1"/>
</dbReference>
<feature type="domain" description="Peptidase S26" evidence="4">
    <location>
        <begin position="13"/>
        <end position="174"/>
    </location>
</feature>
<accession>A0ABV2JFQ9</accession>
<dbReference type="GO" id="GO:0009003">
    <property type="term" value="F:signal peptidase activity"/>
    <property type="evidence" value="ECO:0007669"/>
    <property type="project" value="UniProtKB-EC"/>
</dbReference>
<protein>
    <recommendedName>
        <fullName evidence="3">Signal peptidase I</fullName>
        <ecNumber evidence="3">3.4.21.89</ecNumber>
    </recommendedName>
</protein>
<dbReference type="EMBL" id="JBEPLN010000019">
    <property type="protein sequence ID" value="MET3634599.1"/>
    <property type="molecule type" value="Genomic_DNA"/>
</dbReference>
<dbReference type="CDD" id="cd06530">
    <property type="entry name" value="S26_SPase_I"/>
    <property type="match status" value="1"/>
</dbReference>
<dbReference type="PRINTS" id="PR00727">
    <property type="entry name" value="LEADERPTASE"/>
</dbReference>
<dbReference type="Gene3D" id="2.10.109.10">
    <property type="entry name" value="Umud Fragment, subunit A"/>
    <property type="match status" value="1"/>
</dbReference>
<dbReference type="Pfam" id="PF10502">
    <property type="entry name" value="Peptidase_S26"/>
    <property type="match status" value="1"/>
</dbReference>
<evidence type="ECO:0000259" key="4">
    <source>
        <dbReference type="Pfam" id="PF10502"/>
    </source>
</evidence>
<dbReference type="EC" id="3.4.21.89" evidence="3"/>
<feature type="transmembrane region" description="Helical" evidence="3">
    <location>
        <begin position="6"/>
        <end position="27"/>
    </location>
</feature>
<evidence type="ECO:0000313" key="6">
    <source>
        <dbReference type="Proteomes" id="UP001549037"/>
    </source>
</evidence>